<dbReference type="Gene3D" id="3.40.50.620">
    <property type="entry name" value="HUPs"/>
    <property type="match status" value="1"/>
</dbReference>
<evidence type="ECO:0000256" key="5">
    <source>
        <dbReference type="ARBA" id="ARBA00022917"/>
    </source>
</evidence>
<dbReference type="Gene3D" id="3.10.290.10">
    <property type="entry name" value="RNA-binding S4 domain"/>
    <property type="match status" value="1"/>
</dbReference>
<dbReference type="PROSITE" id="PS00178">
    <property type="entry name" value="AA_TRNA_LIGASE_I"/>
    <property type="match status" value="1"/>
</dbReference>
<evidence type="ECO:0000256" key="7">
    <source>
        <dbReference type="ARBA" id="ARBA00048248"/>
    </source>
</evidence>
<keyword evidence="3 8" id="KW-0067">ATP-binding</keyword>
<gene>
    <name evidence="8 11" type="primary">tyrS</name>
    <name evidence="11" type="ORF">GCM10023220_27380</name>
</gene>
<dbReference type="Proteomes" id="UP001501265">
    <property type="component" value="Unassembled WGS sequence"/>
</dbReference>
<dbReference type="Pfam" id="PF22421">
    <property type="entry name" value="SYY_C-terminal"/>
    <property type="match status" value="1"/>
</dbReference>
<dbReference type="InterPro" id="IPR054608">
    <property type="entry name" value="SYY-like_C"/>
</dbReference>
<keyword evidence="4 9" id="KW-0694">RNA-binding</keyword>
<accession>A0ABP9BP87</accession>
<keyword evidence="8" id="KW-0963">Cytoplasm</keyword>
<proteinExistence type="inferred from homology"/>
<sequence>MYFVPAPEIHRGDTRTVTDIVDELKWRGLFAQSTDEDALRKALADGPVTFYCGFDPTAPSLHVGHLVQVLTVRRLQQAGHRPLALVGGATGQIGDPRPTAERTLNSPETVAGWVERLRGQIEPFLAFEGENAAVMVNNLDWTAGLSAIEFLRDIGKHFRVNKMLTKDSVARRLESSEGISYTEFSYQLLQAMDFLQLYRRYGCVLQQGGSDQWGNLTAGLDLIHRLEPAAAAHAYATPLMTKADGTKFGKTEGGAVWLDPEMTTPYAFYQFWLNVDDRDVSGYLRMLSFKSRAELEELERQTEERPQARAAQRALAEELTTLVHGADQTAAVIAASRALFGQGDLAELDERTLAAALSELPHVRVAEAGPVVDLFAEVGLVASKSAARRTVKEGGAYVNNTKVAAEDAVPAAEDLLHGRWLVLRRGKKNLAAVEVTGA</sequence>
<feature type="binding site" evidence="8">
    <location>
        <position position="186"/>
    </location>
    <ligand>
        <name>L-tyrosine</name>
        <dbReference type="ChEBI" id="CHEBI:58315"/>
    </ligand>
</feature>
<evidence type="ECO:0000256" key="2">
    <source>
        <dbReference type="ARBA" id="ARBA00022741"/>
    </source>
</evidence>
<dbReference type="EMBL" id="BAABIG010000023">
    <property type="protein sequence ID" value="GAA4798203.1"/>
    <property type="molecule type" value="Genomic_DNA"/>
</dbReference>
<keyword evidence="1 8" id="KW-0436">Ligase</keyword>
<keyword evidence="5 8" id="KW-0648">Protein biosynthesis</keyword>
<dbReference type="EC" id="6.1.1.1" evidence="8"/>
<dbReference type="InterPro" id="IPR001412">
    <property type="entry name" value="aa-tRNA-synth_I_CS"/>
</dbReference>
<feature type="binding site" evidence="8">
    <location>
        <position position="51"/>
    </location>
    <ligand>
        <name>L-tyrosine</name>
        <dbReference type="ChEBI" id="CHEBI:58315"/>
    </ligand>
</feature>
<dbReference type="GO" id="GO:0016874">
    <property type="term" value="F:ligase activity"/>
    <property type="evidence" value="ECO:0007669"/>
    <property type="project" value="UniProtKB-KW"/>
</dbReference>
<keyword evidence="12" id="KW-1185">Reference proteome</keyword>
<feature type="domain" description="Tyrosine--tRNA ligase SYY-like C-terminal" evidence="10">
    <location>
        <begin position="355"/>
        <end position="430"/>
    </location>
</feature>
<comment type="catalytic activity">
    <reaction evidence="7 8">
        <text>tRNA(Tyr) + L-tyrosine + ATP = L-tyrosyl-tRNA(Tyr) + AMP + diphosphate + H(+)</text>
        <dbReference type="Rhea" id="RHEA:10220"/>
        <dbReference type="Rhea" id="RHEA-COMP:9706"/>
        <dbReference type="Rhea" id="RHEA-COMP:9707"/>
        <dbReference type="ChEBI" id="CHEBI:15378"/>
        <dbReference type="ChEBI" id="CHEBI:30616"/>
        <dbReference type="ChEBI" id="CHEBI:33019"/>
        <dbReference type="ChEBI" id="CHEBI:58315"/>
        <dbReference type="ChEBI" id="CHEBI:78442"/>
        <dbReference type="ChEBI" id="CHEBI:78536"/>
        <dbReference type="ChEBI" id="CHEBI:456215"/>
        <dbReference type="EC" id="6.1.1.1"/>
    </reaction>
</comment>
<protein>
    <recommendedName>
        <fullName evidence="8">Tyrosine--tRNA ligase</fullName>
        <ecNumber evidence="8">6.1.1.1</ecNumber>
    </recommendedName>
    <alternativeName>
        <fullName evidence="8">Tyrosyl-tRNA synthetase</fullName>
        <shortName evidence="8">TyrRS</shortName>
    </alternativeName>
</protein>
<evidence type="ECO:0000313" key="11">
    <source>
        <dbReference type="EMBL" id="GAA4798203.1"/>
    </source>
</evidence>
<dbReference type="InterPro" id="IPR002305">
    <property type="entry name" value="aa-tRNA-synth_Ic"/>
</dbReference>
<dbReference type="PROSITE" id="PS50889">
    <property type="entry name" value="S4"/>
    <property type="match status" value="1"/>
</dbReference>
<comment type="similarity">
    <text evidence="8">Belongs to the class-I aminoacyl-tRNA synthetase family. TyrS type 1 subfamily.</text>
</comment>
<feature type="binding site" evidence="8">
    <location>
        <position position="190"/>
    </location>
    <ligand>
        <name>L-tyrosine</name>
        <dbReference type="ChEBI" id="CHEBI:58315"/>
    </ligand>
</feature>
<dbReference type="InterPro" id="IPR024088">
    <property type="entry name" value="Tyr-tRNA-ligase_bac-type"/>
</dbReference>
<organism evidence="11 12">
    <name type="scientific">Streptomyces ziwulingensis</name>
    <dbReference type="NCBI Taxonomy" id="1045501"/>
    <lineage>
        <taxon>Bacteria</taxon>
        <taxon>Bacillati</taxon>
        <taxon>Actinomycetota</taxon>
        <taxon>Actinomycetes</taxon>
        <taxon>Kitasatosporales</taxon>
        <taxon>Streptomycetaceae</taxon>
        <taxon>Streptomyces</taxon>
    </lineage>
</organism>
<evidence type="ECO:0000256" key="1">
    <source>
        <dbReference type="ARBA" id="ARBA00022598"/>
    </source>
</evidence>
<reference evidence="12" key="1">
    <citation type="journal article" date="2019" name="Int. J. Syst. Evol. Microbiol.">
        <title>The Global Catalogue of Microorganisms (GCM) 10K type strain sequencing project: providing services to taxonomists for standard genome sequencing and annotation.</title>
        <authorList>
            <consortium name="The Broad Institute Genomics Platform"/>
            <consortium name="The Broad Institute Genome Sequencing Center for Infectious Disease"/>
            <person name="Wu L."/>
            <person name="Ma J."/>
        </authorList>
    </citation>
    <scope>NUCLEOTIDE SEQUENCE [LARGE SCALE GENOMIC DNA]</scope>
    <source>
        <strain evidence="12">JCM 18081</strain>
    </source>
</reference>
<evidence type="ECO:0000256" key="6">
    <source>
        <dbReference type="ARBA" id="ARBA00023146"/>
    </source>
</evidence>
<comment type="subcellular location">
    <subcellularLocation>
        <location evidence="8">Cytoplasm</location>
    </subcellularLocation>
</comment>
<dbReference type="SUPFAM" id="SSF52374">
    <property type="entry name" value="Nucleotidylyl transferase"/>
    <property type="match status" value="1"/>
</dbReference>
<dbReference type="Pfam" id="PF00579">
    <property type="entry name" value="tRNA-synt_1b"/>
    <property type="match status" value="1"/>
</dbReference>
<dbReference type="InterPro" id="IPR002307">
    <property type="entry name" value="Tyr-tRNA-ligase"/>
</dbReference>
<dbReference type="SUPFAM" id="SSF55174">
    <property type="entry name" value="Alpha-L RNA-binding motif"/>
    <property type="match status" value="1"/>
</dbReference>
<evidence type="ECO:0000256" key="4">
    <source>
        <dbReference type="ARBA" id="ARBA00022884"/>
    </source>
</evidence>
<dbReference type="Gene3D" id="1.10.240.10">
    <property type="entry name" value="Tyrosyl-Transfer RNA Synthetase"/>
    <property type="match status" value="1"/>
</dbReference>
<dbReference type="CDD" id="cd00805">
    <property type="entry name" value="TyrRS_core"/>
    <property type="match status" value="1"/>
</dbReference>
<evidence type="ECO:0000313" key="12">
    <source>
        <dbReference type="Proteomes" id="UP001501265"/>
    </source>
</evidence>
<dbReference type="InterPro" id="IPR014729">
    <property type="entry name" value="Rossmann-like_a/b/a_fold"/>
</dbReference>
<dbReference type="InterPro" id="IPR024107">
    <property type="entry name" value="Tyr-tRNA-ligase_bac_1"/>
</dbReference>
<dbReference type="InterPro" id="IPR036986">
    <property type="entry name" value="S4_RNA-bd_sf"/>
</dbReference>
<evidence type="ECO:0000256" key="8">
    <source>
        <dbReference type="HAMAP-Rule" id="MF_02006"/>
    </source>
</evidence>
<comment type="function">
    <text evidence="8">Catalyzes the attachment of tyrosine to tRNA(Tyr) in a two-step reaction: tyrosine is first activated by ATP to form Tyr-AMP and then transferred to the acceptor end of tRNA(Tyr).</text>
</comment>
<evidence type="ECO:0000259" key="10">
    <source>
        <dbReference type="Pfam" id="PF22421"/>
    </source>
</evidence>
<evidence type="ECO:0000256" key="9">
    <source>
        <dbReference type="PROSITE-ProRule" id="PRU00182"/>
    </source>
</evidence>
<comment type="caution">
    <text evidence="11">The sequence shown here is derived from an EMBL/GenBank/DDBJ whole genome shotgun (WGS) entry which is preliminary data.</text>
</comment>
<feature type="short sequence motif" description="'KMSKS' region" evidence="8">
    <location>
        <begin position="247"/>
        <end position="251"/>
    </location>
</feature>
<keyword evidence="6 8" id="KW-0030">Aminoacyl-tRNA synthetase</keyword>
<dbReference type="PRINTS" id="PR01040">
    <property type="entry name" value="TRNASYNTHTYR"/>
</dbReference>
<dbReference type="HAMAP" id="MF_02006">
    <property type="entry name" value="Tyr_tRNA_synth_type1"/>
    <property type="match status" value="1"/>
</dbReference>
<evidence type="ECO:0000256" key="3">
    <source>
        <dbReference type="ARBA" id="ARBA00022840"/>
    </source>
</evidence>
<dbReference type="PANTHER" id="PTHR11766:SF0">
    <property type="entry name" value="TYROSINE--TRNA LIGASE, MITOCHONDRIAL"/>
    <property type="match status" value="1"/>
</dbReference>
<feature type="short sequence motif" description="'HIGH' region" evidence="8">
    <location>
        <begin position="56"/>
        <end position="65"/>
    </location>
</feature>
<keyword evidence="2 8" id="KW-0547">Nucleotide-binding</keyword>
<name>A0ABP9BP87_9ACTN</name>
<feature type="binding site" evidence="8">
    <location>
        <position position="250"/>
    </location>
    <ligand>
        <name>ATP</name>
        <dbReference type="ChEBI" id="CHEBI:30616"/>
    </ligand>
</feature>
<comment type="subunit">
    <text evidence="8">Homodimer.</text>
</comment>
<dbReference type="NCBIfam" id="TIGR00234">
    <property type="entry name" value="tyrS"/>
    <property type="match status" value="1"/>
</dbReference>
<dbReference type="PANTHER" id="PTHR11766">
    <property type="entry name" value="TYROSYL-TRNA SYNTHETASE"/>
    <property type="match status" value="1"/>
</dbReference>